<reference evidence="2 3" key="1">
    <citation type="submission" date="2015-09" db="EMBL/GenBank/DDBJ databases">
        <authorList>
            <consortium name="Swine Surveillance"/>
        </authorList>
    </citation>
    <scope>NUCLEOTIDE SEQUENCE [LARGE SCALE GENOMIC DNA]</scope>
    <source>
        <strain evidence="2 3">CECT 7557</strain>
    </source>
</reference>
<name>A0A0P1GXY9_9RHOB</name>
<dbReference type="Gene3D" id="3.40.50.2000">
    <property type="entry name" value="Glycogen Phosphorylase B"/>
    <property type="match status" value="1"/>
</dbReference>
<proteinExistence type="predicted"/>
<dbReference type="InterPro" id="IPR007235">
    <property type="entry name" value="Glyco_trans_28_C"/>
</dbReference>
<dbReference type="Proteomes" id="UP000052022">
    <property type="component" value="Unassembled WGS sequence"/>
</dbReference>
<evidence type="ECO:0000313" key="2">
    <source>
        <dbReference type="EMBL" id="CUH80852.1"/>
    </source>
</evidence>
<gene>
    <name evidence="2" type="ORF">TRM7557_03105</name>
</gene>
<sequence>MIFLTVGTQLPFDRLVQSVDAWAEANPSVPVFAQVGAVGRQGYTPRHMDFAASLPAQDYDQRCKTARLVIAHAGTGSFIKALSMGTPLLAMPRRAEFGEHRNDHQVATANHFAGRDGISIVSDPTELAPAITRLLATDAVAPILSPYASDALLASIRTVIFDEQ</sequence>
<accession>A0A0P1GXY9</accession>
<protein>
    <recommendedName>
        <fullName evidence="1">Glycosyl transferase family 28 C-terminal domain-containing protein</fullName>
    </recommendedName>
</protein>
<dbReference type="Pfam" id="PF04101">
    <property type="entry name" value="Glyco_tran_28_C"/>
    <property type="match status" value="1"/>
</dbReference>
<dbReference type="SUPFAM" id="SSF53756">
    <property type="entry name" value="UDP-Glycosyltransferase/glycogen phosphorylase"/>
    <property type="match status" value="1"/>
</dbReference>
<dbReference type="RefSeq" id="WP_058291119.1">
    <property type="nucleotide sequence ID" value="NZ_CYSD01000040.1"/>
</dbReference>
<feature type="domain" description="Glycosyl transferase family 28 C-terminal" evidence="1">
    <location>
        <begin position="1"/>
        <end position="136"/>
    </location>
</feature>
<evidence type="ECO:0000259" key="1">
    <source>
        <dbReference type="Pfam" id="PF04101"/>
    </source>
</evidence>
<dbReference type="AlphaFoldDB" id="A0A0P1GXY9"/>
<evidence type="ECO:0000313" key="3">
    <source>
        <dbReference type="Proteomes" id="UP000052022"/>
    </source>
</evidence>
<keyword evidence="3" id="KW-1185">Reference proteome</keyword>
<dbReference type="EMBL" id="CYSD01000040">
    <property type="protein sequence ID" value="CUH80852.1"/>
    <property type="molecule type" value="Genomic_DNA"/>
</dbReference>
<organism evidence="2 3">
    <name type="scientific">Tritonibacter multivorans</name>
    <dbReference type="NCBI Taxonomy" id="928856"/>
    <lineage>
        <taxon>Bacteria</taxon>
        <taxon>Pseudomonadati</taxon>
        <taxon>Pseudomonadota</taxon>
        <taxon>Alphaproteobacteria</taxon>
        <taxon>Rhodobacterales</taxon>
        <taxon>Paracoccaceae</taxon>
        <taxon>Tritonibacter</taxon>
    </lineage>
</organism>
<dbReference type="STRING" id="928856.SAMN04488049_11653"/>
<dbReference type="GO" id="GO:0016758">
    <property type="term" value="F:hexosyltransferase activity"/>
    <property type="evidence" value="ECO:0007669"/>
    <property type="project" value="InterPro"/>
</dbReference>